<accession>A0ABV2PPX7</accession>
<evidence type="ECO:0000313" key="4">
    <source>
        <dbReference type="EMBL" id="MET4562982.1"/>
    </source>
</evidence>
<dbReference type="PROSITE" id="PS51257">
    <property type="entry name" value="PROKAR_LIPOPROTEIN"/>
    <property type="match status" value="1"/>
</dbReference>
<evidence type="ECO:0000256" key="1">
    <source>
        <dbReference type="SAM" id="MobiDB-lite"/>
    </source>
</evidence>
<dbReference type="RefSeq" id="WP_354472933.1">
    <property type="nucleotide sequence ID" value="NZ_JBEPSB010000028.1"/>
</dbReference>
<feature type="region of interest" description="Disordered" evidence="1">
    <location>
        <begin position="29"/>
        <end position="63"/>
    </location>
</feature>
<feature type="signal peptide" evidence="2">
    <location>
        <begin position="1"/>
        <end position="28"/>
    </location>
</feature>
<dbReference type="Proteomes" id="UP001549363">
    <property type="component" value="Unassembled WGS sequence"/>
</dbReference>
<keyword evidence="5" id="KW-1185">Reference proteome</keyword>
<sequence length="197" mass="21494">MKRPRIWHGGLLTIVAVLALSACSKEVADTEKDAPAEQHTEMDHSSMNHSSSGEVPATLKNAENPMYPVGSTAIIKDGHMEGMKGAKATIVGAYDTTAYIISYEPTTGGQRVENHKWVIHEELFNPGSAPLAPGTEVKTDASHMEGMENATVRIDEAQQTTVYMIDYVSTTNNDVVKNHKWVTEEELTKKQKDVGAV</sequence>
<evidence type="ECO:0000256" key="2">
    <source>
        <dbReference type="SAM" id="SignalP"/>
    </source>
</evidence>
<feature type="compositionally biased region" description="Basic and acidic residues" evidence="1">
    <location>
        <begin position="29"/>
        <end position="46"/>
    </location>
</feature>
<evidence type="ECO:0000259" key="3">
    <source>
        <dbReference type="Pfam" id="PF07563"/>
    </source>
</evidence>
<organism evidence="4 5">
    <name type="scientific">Lysinibacillus parviboronicapiens</name>
    <dbReference type="NCBI Taxonomy" id="436516"/>
    <lineage>
        <taxon>Bacteria</taxon>
        <taxon>Bacillati</taxon>
        <taxon>Bacillota</taxon>
        <taxon>Bacilli</taxon>
        <taxon>Bacillales</taxon>
        <taxon>Bacillaceae</taxon>
        <taxon>Lysinibacillus</taxon>
    </lineage>
</organism>
<keyword evidence="2" id="KW-0732">Signal</keyword>
<dbReference type="Pfam" id="PF07563">
    <property type="entry name" value="DUF1541"/>
    <property type="match status" value="2"/>
</dbReference>
<dbReference type="EMBL" id="JBEPSB010000028">
    <property type="protein sequence ID" value="MET4562982.1"/>
    <property type="molecule type" value="Genomic_DNA"/>
</dbReference>
<proteinExistence type="predicted"/>
<comment type="caution">
    <text evidence="4">The sequence shown here is derived from an EMBL/GenBank/DDBJ whole genome shotgun (WGS) entry which is preliminary data.</text>
</comment>
<feature type="chain" id="PRO_5045846934" description="DUF1541 domain-containing protein" evidence="2">
    <location>
        <begin position="29"/>
        <end position="197"/>
    </location>
</feature>
<name>A0ABV2PPX7_9BACI</name>
<dbReference type="Gene3D" id="2.30.30.1210">
    <property type="entry name" value="Domain of unknown function DUF1541"/>
    <property type="match status" value="1"/>
</dbReference>
<evidence type="ECO:0000313" key="5">
    <source>
        <dbReference type="Proteomes" id="UP001549363"/>
    </source>
</evidence>
<gene>
    <name evidence="4" type="ORF">ABIA69_004173</name>
</gene>
<feature type="domain" description="DUF1541" evidence="3">
    <location>
        <begin position="69"/>
        <end position="120"/>
    </location>
</feature>
<feature type="domain" description="DUF1541" evidence="3">
    <location>
        <begin position="133"/>
        <end position="184"/>
    </location>
</feature>
<protein>
    <recommendedName>
        <fullName evidence="3">DUF1541 domain-containing protein</fullName>
    </recommendedName>
</protein>
<dbReference type="InterPro" id="IPR011438">
    <property type="entry name" value="DUF1541"/>
</dbReference>
<reference evidence="4 5" key="1">
    <citation type="submission" date="2024-06" db="EMBL/GenBank/DDBJ databases">
        <title>Sorghum-associated microbial communities from plants grown in Nebraska, USA.</title>
        <authorList>
            <person name="Schachtman D."/>
        </authorList>
    </citation>
    <scope>NUCLEOTIDE SEQUENCE [LARGE SCALE GENOMIC DNA]</scope>
    <source>
        <strain evidence="4 5">736</strain>
    </source>
</reference>